<evidence type="ECO:0000259" key="4">
    <source>
        <dbReference type="Pfam" id="PF03328"/>
    </source>
</evidence>
<dbReference type="PANTHER" id="PTHR30502:SF0">
    <property type="entry name" value="PHOSPHOENOLPYRUVATE CARBOXYLASE FAMILY PROTEIN"/>
    <property type="match status" value="1"/>
</dbReference>
<comment type="similarity">
    <text evidence="1">Belongs to the HpcH/HpaI aldolase family.</text>
</comment>
<evidence type="ECO:0000256" key="1">
    <source>
        <dbReference type="ARBA" id="ARBA00005568"/>
    </source>
</evidence>
<dbReference type="InterPro" id="IPR050251">
    <property type="entry name" value="HpcH-HpaI_aldolase"/>
</dbReference>
<comment type="caution">
    <text evidence="5">The sequence shown here is derived from an EMBL/GenBank/DDBJ whole genome shotgun (WGS) entry which is preliminary data.</text>
</comment>
<sequence>MTRPSLLWEKMYDQLHMLLHNMLKETQWVLIDCEHGNIDDAEMYHAVGAVATAGASPIVRIAGSEPWQIKRALDSGAHGIMIPMCETKDQAAIIAAATHYPASDFPNGIRGAGGLFAPANFGVDAAEYVRSANRRIVVIVQIETRKAIENVEEIASVPGIDALFVGPNDLAASMGYFPFSHASIPEVQHATAQVLAAAQKHGKYAGHFALGAEAAAVRVKQGWHFVNCGADIVAVTAWMSNEMEQLKKMVSSKDE</sequence>
<dbReference type="Proteomes" id="UP001521116">
    <property type="component" value="Unassembled WGS sequence"/>
</dbReference>
<protein>
    <recommendedName>
        <fullName evidence="4">HpcH/HpaI aldolase/citrate lyase domain-containing protein</fullName>
    </recommendedName>
</protein>
<gene>
    <name evidence="5" type="ORF">SLS56_009319</name>
</gene>
<evidence type="ECO:0000256" key="2">
    <source>
        <dbReference type="ARBA" id="ARBA00022723"/>
    </source>
</evidence>
<dbReference type="Gene3D" id="3.20.20.60">
    <property type="entry name" value="Phosphoenolpyruvate-binding domains"/>
    <property type="match status" value="1"/>
</dbReference>
<evidence type="ECO:0000256" key="3">
    <source>
        <dbReference type="ARBA" id="ARBA00023239"/>
    </source>
</evidence>
<reference evidence="5 6" key="1">
    <citation type="submission" date="2024-02" db="EMBL/GenBank/DDBJ databases">
        <title>De novo assembly and annotation of 12 fungi associated with fruit tree decline syndrome in Ontario, Canada.</title>
        <authorList>
            <person name="Sulman M."/>
            <person name="Ellouze W."/>
            <person name="Ilyukhin E."/>
        </authorList>
    </citation>
    <scope>NUCLEOTIDE SEQUENCE [LARGE SCALE GENOMIC DNA]</scope>
    <source>
        <strain evidence="5 6">M1-105</strain>
    </source>
</reference>
<name>A0ABR3SII2_9PEZI</name>
<proteinExistence type="inferred from homology"/>
<dbReference type="Pfam" id="PF03328">
    <property type="entry name" value="HpcH_HpaI"/>
    <property type="match status" value="1"/>
</dbReference>
<feature type="domain" description="HpcH/HpaI aldolase/citrate lyase" evidence="4">
    <location>
        <begin position="21"/>
        <end position="233"/>
    </location>
</feature>
<dbReference type="PANTHER" id="PTHR30502">
    <property type="entry name" value="2-KETO-3-DEOXY-L-RHAMNONATE ALDOLASE"/>
    <property type="match status" value="1"/>
</dbReference>
<evidence type="ECO:0000313" key="5">
    <source>
        <dbReference type="EMBL" id="KAL1621114.1"/>
    </source>
</evidence>
<keyword evidence="2" id="KW-0479">Metal-binding</keyword>
<dbReference type="InterPro" id="IPR005000">
    <property type="entry name" value="Aldolase/citrate-lyase_domain"/>
</dbReference>
<organism evidence="5 6">
    <name type="scientific">Neofusicoccum ribis</name>
    <dbReference type="NCBI Taxonomy" id="45134"/>
    <lineage>
        <taxon>Eukaryota</taxon>
        <taxon>Fungi</taxon>
        <taxon>Dikarya</taxon>
        <taxon>Ascomycota</taxon>
        <taxon>Pezizomycotina</taxon>
        <taxon>Dothideomycetes</taxon>
        <taxon>Dothideomycetes incertae sedis</taxon>
        <taxon>Botryosphaeriales</taxon>
        <taxon>Botryosphaeriaceae</taxon>
        <taxon>Neofusicoccum</taxon>
    </lineage>
</organism>
<keyword evidence="6" id="KW-1185">Reference proteome</keyword>
<accession>A0ABR3SII2</accession>
<dbReference type="EMBL" id="JAJVDC020000155">
    <property type="protein sequence ID" value="KAL1621114.1"/>
    <property type="molecule type" value="Genomic_DNA"/>
</dbReference>
<keyword evidence="3" id="KW-0456">Lyase</keyword>
<evidence type="ECO:0000313" key="6">
    <source>
        <dbReference type="Proteomes" id="UP001521116"/>
    </source>
</evidence>
<dbReference type="InterPro" id="IPR040442">
    <property type="entry name" value="Pyrv_kinase-like_dom_sf"/>
</dbReference>
<dbReference type="SUPFAM" id="SSF51621">
    <property type="entry name" value="Phosphoenolpyruvate/pyruvate domain"/>
    <property type="match status" value="1"/>
</dbReference>
<dbReference type="InterPro" id="IPR015813">
    <property type="entry name" value="Pyrv/PenolPyrv_kinase-like_dom"/>
</dbReference>